<dbReference type="GO" id="GO:0015977">
    <property type="term" value="P:carbon fixation"/>
    <property type="evidence" value="ECO:0007669"/>
    <property type="project" value="InterPro"/>
</dbReference>
<dbReference type="AlphaFoldDB" id="A0A9N7R929"/>
<gene>
    <name evidence="1" type="ORF">SHERM_01075</name>
</gene>
<dbReference type="InterPro" id="IPR015813">
    <property type="entry name" value="Pyrv/PenolPyrv_kinase-like_dom"/>
</dbReference>
<dbReference type="PANTHER" id="PTHR30523:SF6">
    <property type="entry name" value="PHOSPHOENOLPYRUVATE CARBOXYLASE"/>
    <property type="match status" value="1"/>
</dbReference>
<protein>
    <submittedName>
        <fullName evidence="1">Phosphoenolpyruvate carboxylase 4</fullName>
    </submittedName>
</protein>
<keyword evidence="2" id="KW-1185">Reference proteome</keyword>
<dbReference type="InterPro" id="IPR021135">
    <property type="entry name" value="PEP_COase"/>
</dbReference>
<dbReference type="Proteomes" id="UP001153555">
    <property type="component" value="Unassembled WGS sequence"/>
</dbReference>
<feature type="non-terminal residue" evidence="1">
    <location>
        <position position="73"/>
    </location>
</feature>
<dbReference type="GO" id="GO:0006099">
    <property type="term" value="P:tricarboxylic acid cycle"/>
    <property type="evidence" value="ECO:0007669"/>
    <property type="project" value="InterPro"/>
</dbReference>
<dbReference type="GO" id="GO:0005829">
    <property type="term" value="C:cytosol"/>
    <property type="evidence" value="ECO:0007669"/>
    <property type="project" value="TreeGrafter"/>
</dbReference>
<dbReference type="Pfam" id="PF00311">
    <property type="entry name" value="PEPcase"/>
    <property type="match status" value="1"/>
</dbReference>
<dbReference type="EMBL" id="CACSLK010015792">
    <property type="protein sequence ID" value="CAA0817351.1"/>
    <property type="molecule type" value="Genomic_DNA"/>
</dbReference>
<evidence type="ECO:0000313" key="2">
    <source>
        <dbReference type="Proteomes" id="UP001153555"/>
    </source>
</evidence>
<dbReference type="OrthoDB" id="1731626at2759"/>
<organism evidence="1 2">
    <name type="scientific">Striga hermonthica</name>
    <name type="common">Purple witchweed</name>
    <name type="synonym">Buchnera hermonthica</name>
    <dbReference type="NCBI Taxonomy" id="68872"/>
    <lineage>
        <taxon>Eukaryota</taxon>
        <taxon>Viridiplantae</taxon>
        <taxon>Streptophyta</taxon>
        <taxon>Embryophyta</taxon>
        <taxon>Tracheophyta</taxon>
        <taxon>Spermatophyta</taxon>
        <taxon>Magnoliopsida</taxon>
        <taxon>eudicotyledons</taxon>
        <taxon>Gunneridae</taxon>
        <taxon>Pentapetalae</taxon>
        <taxon>asterids</taxon>
        <taxon>lamiids</taxon>
        <taxon>Lamiales</taxon>
        <taxon>Orobanchaceae</taxon>
        <taxon>Buchnereae</taxon>
        <taxon>Striga</taxon>
    </lineage>
</organism>
<evidence type="ECO:0000313" key="1">
    <source>
        <dbReference type="EMBL" id="CAA0817351.1"/>
    </source>
</evidence>
<comment type="caution">
    <text evidence="1">The sequence shown here is derived from an EMBL/GenBank/DDBJ whole genome shotgun (WGS) entry which is preliminary data.</text>
</comment>
<name>A0A9N7R929_STRHE</name>
<dbReference type="PANTHER" id="PTHR30523">
    <property type="entry name" value="PHOSPHOENOLPYRUVATE CARBOXYLASE"/>
    <property type="match status" value="1"/>
</dbReference>
<proteinExistence type="predicted"/>
<reference evidence="1" key="1">
    <citation type="submission" date="2019-12" db="EMBL/GenBank/DDBJ databases">
        <authorList>
            <person name="Scholes J."/>
        </authorList>
    </citation>
    <scope>NUCLEOTIDE SEQUENCE</scope>
</reference>
<sequence length="73" mass="8374">ESGRHAEALNAITNYLDMGAYSEWNEDKKLDFLTKEVKRKRPLIPPNIETTVMKGCDRTIGNLLYTVNWKFGA</sequence>
<dbReference type="SUPFAM" id="SSF51621">
    <property type="entry name" value="Phosphoenolpyruvate/pyruvate domain"/>
    <property type="match status" value="1"/>
</dbReference>
<dbReference type="GO" id="GO:0008964">
    <property type="term" value="F:phosphoenolpyruvate carboxylase activity"/>
    <property type="evidence" value="ECO:0007669"/>
    <property type="project" value="InterPro"/>
</dbReference>
<feature type="non-terminal residue" evidence="1">
    <location>
        <position position="1"/>
    </location>
</feature>
<accession>A0A9N7R929</accession>